<feature type="chain" id="PRO_5015488594" description="PepSY domain-containing protein" evidence="1">
    <location>
        <begin position="28"/>
        <end position="99"/>
    </location>
</feature>
<gene>
    <name evidence="2" type="ORF">C7B43_07920</name>
</gene>
<dbReference type="EMBL" id="PXYT01000014">
    <property type="protein sequence ID" value="PSR29707.1"/>
    <property type="molecule type" value="Genomic_DNA"/>
</dbReference>
<evidence type="ECO:0000256" key="1">
    <source>
        <dbReference type="SAM" id="SignalP"/>
    </source>
</evidence>
<accession>A0A2T2X5H2</accession>
<sequence length="99" mass="10903">MRKKMHFAAALMLTSGLTAMLPAAAHAANLSPASISLSERILFADLAAEKAVGGGHPVAITRTRLNGIDVWRVSIDRQGQYWWVFVDTHSYRVLKTVRI</sequence>
<name>A0A2T2X5H2_9FIRM</name>
<proteinExistence type="predicted"/>
<protein>
    <recommendedName>
        <fullName evidence="4">PepSY domain-containing protein</fullName>
    </recommendedName>
</protein>
<dbReference type="AlphaFoldDB" id="A0A2T2X5H2"/>
<comment type="caution">
    <text evidence="2">The sequence shown here is derived from an EMBL/GenBank/DDBJ whole genome shotgun (WGS) entry which is preliminary data.</text>
</comment>
<evidence type="ECO:0008006" key="4">
    <source>
        <dbReference type="Google" id="ProtNLM"/>
    </source>
</evidence>
<dbReference type="Proteomes" id="UP000242699">
    <property type="component" value="Unassembled WGS sequence"/>
</dbReference>
<reference evidence="2 3" key="1">
    <citation type="journal article" date="2014" name="BMC Genomics">
        <title>Comparison of environmental and isolate Sulfobacillus genomes reveals diverse carbon, sulfur, nitrogen, and hydrogen metabolisms.</title>
        <authorList>
            <person name="Justice N.B."/>
            <person name="Norman A."/>
            <person name="Brown C.T."/>
            <person name="Singh A."/>
            <person name="Thomas B.C."/>
            <person name="Banfield J.F."/>
        </authorList>
    </citation>
    <scope>NUCLEOTIDE SEQUENCE [LARGE SCALE GENOMIC DNA]</scope>
    <source>
        <strain evidence="2">AMDSBA1</strain>
    </source>
</reference>
<feature type="signal peptide" evidence="1">
    <location>
        <begin position="1"/>
        <end position="27"/>
    </location>
</feature>
<organism evidence="2 3">
    <name type="scientific">Sulfobacillus benefaciens</name>
    <dbReference type="NCBI Taxonomy" id="453960"/>
    <lineage>
        <taxon>Bacteria</taxon>
        <taxon>Bacillati</taxon>
        <taxon>Bacillota</taxon>
        <taxon>Clostridia</taxon>
        <taxon>Eubacteriales</taxon>
        <taxon>Clostridiales Family XVII. Incertae Sedis</taxon>
        <taxon>Sulfobacillus</taxon>
    </lineage>
</organism>
<keyword evidence="1" id="KW-0732">Signal</keyword>
<evidence type="ECO:0000313" key="3">
    <source>
        <dbReference type="Proteomes" id="UP000242699"/>
    </source>
</evidence>
<evidence type="ECO:0000313" key="2">
    <source>
        <dbReference type="EMBL" id="PSR29707.1"/>
    </source>
</evidence>